<dbReference type="Pfam" id="PF01075">
    <property type="entry name" value="Glyco_transf_9"/>
    <property type="match status" value="1"/>
</dbReference>
<organism evidence="3 4">
    <name type="scientific">Desulfovibrio subterraneus</name>
    <dbReference type="NCBI Taxonomy" id="2718620"/>
    <lineage>
        <taxon>Bacteria</taxon>
        <taxon>Pseudomonadati</taxon>
        <taxon>Thermodesulfobacteriota</taxon>
        <taxon>Desulfovibrionia</taxon>
        <taxon>Desulfovibrionales</taxon>
        <taxon>Desulfovibrionaceae</taxon>
        <taxon>Desulfovibrio</taxon>
    </lineage>
</organism>
<keyword evidence="2 3" id="KW-0808">Transferase</keyword>
<dbReference type="RefSeq" id="WP_174405600.1">
    <property type="nucleotide sequence ID" value="NZ_BLVO01000013.1"/>
</dbReference>
<reference evidence="3 4" key="1">
    <citation type="submission" date="2020-05" db="EMBL/GenBank/DDBJ databases">
        <title>Draft genome sequence of Desulfovibrio sp. strain HN2T.</title>
        <authorList>
            <person name="Ueno A."/>
            <person name="Tamazawa S."/>
            <person name="Tamamura S."/>
            <person name="Murakami T."/>
            <person name="Kiyama T."/>
            <person name="Inomata H."/>
            <person name="Amano Y."/>
            <person name="Miyakawa K."/>
            <person name="Tamaki H."/>
            <person name="Naganuma T."/>
            <person name="Kaneko K."/>
        </authorList>
    </citation>
    <scope>NUCLEOTIDE SEQUENCE [LARGE SCALE GENOMIC DNA]</scope>
    <source>
        <strain evidence="3 4">HN2</strain>
    </source>
</reference>
<protein>
    <submittedName>
        <fullName evidence="3">Heptosyltransferase</fullName>
    </submittedName>
</protein>
<dbReference type="Proteomes" id="UP000503840">
    <property type="component" value="Unassembled WGS sequence"/>
</dbReference>
<comment type="caution">
    <text evidence="3">The sequence shown here is derived from an EMBL/GenBank/DDBJ whole genome shotgun (WGS) entry which is preliminary data.</text>
</comment>
<dbReference type="Gene3D" id="3.40.50.2000">
    <property type="entry name" value="Glycogen Phosphorylase B"/>
    <property type="match status" value="2"/>
</dbReference>
<sequence>MSKYLVIQLARFGDLLQTKRLILSLQQGGNEVHLCIDRSLVSLASLIYPDVRVHGIQAHGTTTAEEVLAANLPLFAAMQAEKFDGVFNLNFSGLNFAMATLFDPAVVHGYRTEGGQPLKDHWMRLAFRWTRNRRTSPLNLMDFWGLLAPDPIVPEAVNPIAMRKGGGIGVVLAGRNSRRSLPVNMLADCVQAVFEAHGGPKVTLLGTKAEAQLGSQLMRKFDGPLLQRTENLVGRTDFAGLLDCVGALDVVLTPDTGTMHLAAHLGTPVQAFFLSSAWSHETGPYGLGHRIWQAVLPCSPCLESRPCPINTQCLNVFADPKFLKILAGKFDDDYPANVIGQVSMLDAVGVTYMPVFGQDDASPQRKDQRGLVAERFGLMELASIGDNAQAALLFQESDWMLPQDNAGLAGDL</sequence>
<dbReference type="AlphaFoldDB" id="A0A7J0BK58"/>
<evidence type="ECO:0000256" key="1">
    <source>
        <dbReference type="ARBA" id="ARBA00022676"/>
    </source>
</evidence>
<dbReference type="InterPro" id="IPR002201">
    <property type="entry name" value="Glyco_trans_9"/>
</dbReference>
<keyword evidence="4" id="KW-1185">Reference proteome</keyword>
<proteinExistence type="predicted"/>
<dbReference type="GO" id="GO:0009244">
    <property type="term" value="P:lipopolysaccharide core region biosynthetic process"/>
    <property type="evidence" value="ECO:0007669"/>
    <property type="project" value="TreeGrafter"/>
</dbReference>
<accession>A0A7J0BK58</accession>
<dbReference type="CDD" id="cd03789">
    <property type="entry name" value="GT9_LPS_heptosyltransferase"/>
    <property type="match status" value="1"/>
</dbReference>
<dbReference type="PANTHER" id="PTHR30160">
    <property type="entry name" value="TETRAACYLDISACCHARIDE 4'-KINASE-RELATED"/>
    <property type="match status" value="1"/>
</dbReference>
<dbReference type="GO" id="GO:0008713">
    <property type="term" value="F:ADP-heptose-lipopolysaccharide heptosyltransferase activity"/>
    <property type="evidence" value="ECO:0007669"/>
    <property type="project" value="TreeGrafter"/>
</dbReference>
<dbReference type="SUPFAM" id="SSF53756">
    <property type="entry name" value="UDP-Glycosyltransferase/glycogen phosphorylase"/>
    <property type="match status" value="1"/>
</dbReference>
<evidence type="ECO:0000256" key="2">
    <source>
        <dbReference type="ARBA" id="ARBA00022679"/>
    </source>
</evidence>
<dbReference type="EMBL" id="BLVO01000013">
    <property type="protein sequence ID" value="GFM33958.1"/>
    <property type="molecule type" value="Genomic_DNA"/>
</dbReference>
<dbReference type="PANTHER" id="PTHR30160:SF7">
    <property type="entry name" value="ADP-HEPTOSE--LPS HEPTOSYLTRANSFERASE 2"/>
    <property type="match status" value="1"/>
</dbReference>
<evidence type="ECO:0000313" key="4">
    <source>
        <dbReference type="Proteomes" id="UP000503840"/>
    </source>
</evidence>
<dbReference type="InterPro" id="IPR051199">
    <property type="entry name" value="LPS_LOS_Heptosyltrfase"/>
</dbReference>
<evidence type="ECO:0000313" key="3">
    <source>
        <dbReference type="EMBL" id="GFM33958.1"/>
    </source>
</evidence>
<gene>
    <name evidence="3" type="ORF">DSM101010T_23230</name>
</gene>
<dbReference type="GO" id="GO:0005829">
    <property type="term" value="C:cytosol"/>
    <property type="evidence" value="ECO:0007669"/>
    <property type="project" value="TreeGrafter"/>
</dbReference>
<keyword evidence="1" id="KW-0328">Glycosyltransferase</keyword>
<name>A0A7J0BK58_9BACT</name>